<dbReference type="OrthoDB" id="10254903at2759"/>
<name>A0A0M0J7M4_9EUKA</name>
<comment type="catalytic activity">
    <reaction evidence="8 9">
        <text>L-glutamine + H2O = L-glutamate + NH4(+)</text>
        <dbReference type="Rhea" id="RHEA:15889"/>
        <dbReference type="ChEBI" id="CHEBI:15377"/>
        <dbReference type="ChEBI" id="CHEBI:28938"/>
        <dbReference type="ChEBI" id="CHEBI:29985"/>
        <dbReference type="ChEBI" id="CHEBI:58359"/>
        <dbReference type="EC" id="3.5.1.2"/>
    </reaction>
</comment>
<feature type="active site" evidence="10">
    <location>
        <position position="237"/>
    </location>
</feature>
<evidence type="ECO:0000256" key="3">
    <source>
        <dbReference type="ARBA" id="ARBA00022801"/>
    </source>
</evidence>
<dbReference type="Pfam" id="PF00117">
    <property type="entry name" value="GATase"/>
    <property type="match status" value="1"/>
</dbReference>
<comment type="pathway">
    <text evidence="1 9">Amino-acid biosynthesis; L-histidine biosynthesis; L-histidine from 5-phospho-alpha-D-ribose 1-diphosphate: step 5/9.</text>
</comment>
<keyword evidence="9" id="KW-0511">Multifunctional enzyme</keyword>
<comment type="caution">
    <text evidence="14">The sequence shown here is derived from an EMBL/GenBank/DDBJ whole genome shotgun (WGS) entry which is preliminary data.</text>
</comment>
<evidence type="ECO:0000313" key="14">
    <source>
        <dbReference type="EMBL" id="KOO22445.1"/>
    </source>
</evidence>
<proteinExistence type="inferred from homology"/>
<feature type="active site" description="For GATase activity" evidence="10">
    <location>
        <position position="188"/>
    </location>
</feature>
<dbReference type="PANTHER" id="PTHR21235">
    <property type="entry name" value="IMIDAZOLE GLYCEROL PHOSPHATE SYNTHASE SUBUNIT HISF/H IGP SYNTHASE SUBUNIT HISF/H"/>
    <property type="match status" value="1"/>
</dbReference>
<dbReference type="PROSITE" id="PS51273">
    <property type="entry name" value="GATASE_TYPE_1"/>
    <property type="match status" value="1"/>
</dbReference>
<keyword evidence="6 9" id="KW-0456">Lyase</keyword>
<evidence type="ECO:0000256" key="6">
    <source>
        <dbReference type="ARBA" id="ARBA00023239"/>
    </source>
</evidence>
<evidence type="ECO:0000256" key="9">
    <source>
        <dbReference type="PIRNR" id="PIRNR036936"/>
    </source>
</evidence>
<dbReference type="InterPro" id="IPR004651">
    <property type="entry name" value="HisF"/>
</dbReference>
<evidence type="ECO:0000256" key="12">
    <source>
        <dbReference type="SAM" id="Phobius"/>
    </source>
</evidence>
<accession>A0A0M0J7M4</accession>
<dbReference type="InterPro" id="IPR013785">
    <property type="entry name" value="Aldolase_TIM"/>
</dbReference>
<dbReference type="EC" id="3.5.1.2" evidence="9"/>
<dbReference type="Pfam" id="PF00977">
    <property type="entry name" value="His_biosynth"/>
    <property type="match status" value="1"/>
</dbReference>
<evidence type="ECO:0000256" key="4">
    <source>
        <dbReference type="ARBA" id="ARBA00022962"/>
    </source>
</evidence>
<dbReference type="CDD" id="cd04731">
    <property type="entry name" value="HisF"/>
    <property type="match status" value="1"/>
</dbReference>
<keyword evidence="14" id="KW-0808">Transferase</keyword>
<evidence type="ECO:0000256" key="8">
    <source>
        <dbReference type="ARBA" id="ARBA00049534"/>
    </source>
</evidence>
<feature type="transmembrane region" description="Helical" evidence="12">
    <location>
        <begin position="576"/>
        <end position="595"/>
    </location>
</feature>
<dbReference type="Proteomes" id="UP000037460">
    <property type="component" value="Unassembled WGS sequence"/>
</dbReference>
<dbReference type="Gene3D" id="3.40.50.880">
    <property type="match status" value="1"/>
</dbReference>
<comment type="similarity">
    <text evidence="11">Belongs to the HisA/HisF family.</text>
</comment>
<dbReference type="GO" id="GO:0016829">
    <property type="term" value="F:lyase activity"/>
    <property type="evidence" value="ECO:0007669"/>
    <property type="project" value="UniProtKB-KW"/>
</dbReference>
<dbReference type="HAMAP" id="MF_00278">
    <property type="entry name" value="HisH"/>
    <property type="match status" value="1"/>
</dbReference>
<keyword evidence="4 9" id="KW-0315">Glutamine amidotransferase</keyword>
<dbReference type="SUPFAM" id="SSF52317">
    <property type="entry name" value="Class I glutamine amidotransferase-like"/>
    <property type="match status" value="1"/>
</dbReference>
<sequence>MRVSVVDYGAGNVASLLNALAAIGCEVDIINTADEITNARVLIFPGVGSFGACMEVLEQRGWMAALRAYVRADKPYFGICLGMQTLFEASEESPGIAGLGLLPGTIARFKGVGGRAVPQIGWNTVHGQQPSHMLEGVSDDDAVYFVHSFRAGLTAALEPWALTTTDYGEKYVSSVQRGRVVACQFHPEKSGAIGLRILSNFVRGALADTPARAPMWGGPPPRSATTKYCKRVIACMDVRANDAGDLVCTKGDQYDVREKSASGGGAVRNLGKPVVLAKKYYEQGADEITFLNITGFRDCPLSDTPMIDVIREASKEIFVPLTVGGGIRGFVDANGVSSSALEVANAYFRAGADKISIGSDAVDVAREYLRTKKLDGSTSIEQISHVYGRQAVVVSVDPRRRWITSRDAAQGHAIVDHSVAPLSCSAPGGLRGPQGETLCWYECTVQGGRKGSDIDVVQLATAVEALGCGELLVNCIDHDGQNDGYDLGLLKSIREAVSIPVIASSGAGNPQHFVDVFRASGVEAGLAASIFHKNIVTIAEVKAHLERNGISVRATHRGASATGGVNISQRVGMPSARTLAIVAGVFALGMSALMLSRR</sequence>
<keyword evidence="12" id="KW-0472">Membrane</keyword>
<dbReference type="PANTHER" id="PTHR21235:SF2">
    <property type="entry name" value="IMIDAZOLE GLYCEROL PHOSPHATE SYNTHASE HISHF"/>
    <property type="match status" value="1"/>
</dbReference>
<comment type="catalytic activity">
    <reaction evidence="7 9">
        <text>5-[(5-phospho-1-deoxy-D-ribulos-1-ylimino)methylamino]-1-(5-phospho-beta-D-ribosyl)imidazole-4-carboxamide + L-glutamine = D-erythro-1-(imidazol-4-yl)glycerol 3-phosphate + 5-amino-1-(5-phospho-beta-D-ribosyl)imidazole-4-carboxamide + L-glutamate + H(+)</text>
        <dbReference type="Rhea" id="RHEA:24793"/>
        <dbReference type="ChEBI" id="CHEBI:15378"/>
        <dbReference type="ChEBI" id="CHEBI:29985"/>
        <dbReference type="ChEBI" id="CHEBI:58278"/>
        <dbReference type="ChEBI" id="CHEBI:58359"/>
        <dbReference type="ChEBI" id="CHEBI:58475"/>
        <dbReference type="ChEBI" id="CHEBI:58525"/>
        <dbReference type="EC" id="4.3.2.10"/>
    </reaction>
</comment>
<dbReference type="InterPro" id="IPR014640">
    <property type="entry name" value="IGPS_HisHF"/>
</dbReference>
<organism evidence="14 15">
    <name type="scientific">Chrysochromulina tobinii</name>
    <dbReference type="NCBI Taxonomy" id="1460289"/>
    <lineage>
        <taxon>Eukaryota</taxon>
        <taxon>Haptista</taxon>
        <taxon>Haptophyta</taxon>
        <taxon>Prymnesiophyceae</taxon>
        <taxon>Prymnesiales</taxon>
        <taxon>Chrysochromulinaceae</taxon>
        <taxon>Chrysochromulina</taxon>
    </lineage>
</organism>
<dbReference type="GO" id="GO:0000105">
    <property type="term" value="P:L-histidine biosynthetic process"/>
    <property type="evidence" value="ECO:0007669"/>
    <property type="project" value="UniProtKB-UniRule"/>
</dbReference>
<comment type="similarity">
    <text evidence="9">In the C-terminal section; belongs to the HisA/HisF family.</text>
</comment>
<dbReference type="CDD" id="cd01748">
    <property type="entry name" value="GATase1_IGP_Synthase"/>
    <property type="match status" value="1"/>
</dbReference>
<dbReference type="PIRSF" id="PIRSF036936">
    <property type="entry name" value="IGPS_HisHF"/>
    <property type="match status" value="1"/>
</dbReference>
<gene>
    <name evidence="14" type="ORF">Ctob_002486</name>
</gene>
<dbReference type="EMBL" id="JWZX01003276">
    <property type="protein sequence ID" value="KOO22445.1"/>
    <property type="molecule type" value="Genomic_DNA"/>
</dbReference>
<comment type="function">
    <text evidence="9">IGPS catalyzes the conversion of PRFAR and glutamine to IGP, AICAR and glutamate. The glutaminase domain produces the ammonia necessary for the cyclase domain to produce IGP and AICAR from PRFAR. The ammonia is channeled to the active site of the cyclase domain.</text>
</comment>
<feature type="active site" description="For GATase activity" evidence="10">
    <location>
        <position position="80"/>
    </location>
</feature>
<dbReference type="NCBIfam" id="TIGR01855">
    <property type="entry name" value="IMP_synth_hisH"/>
    <property type="match status" value="1"/>
</dbReference>
<feature type="active site" description="For GATase activity" evidence="10">
    <location>
        <position position="186"/>
    </location>
</feature>
<keyword evidence="15" id="KW-1185">Reference proteome</keyword>
<evidence type="ECO:0000256" key="7">
    <source>
        <dbReference type="ARBA" id="ARBA00047838"/>
    </source>
</evidence>
<dbReference type="InterPro" id="IPR006062">
    <property type="entry name" value="His_biosynth"/>
</dbReference>
<evidence type="ECO:0000256" key="1">
    <source>
        <dbReference type="ARBA" id="ARBA00005091"/>
    </source>
</evidence>
<evidence type="ECO:0000256" key="5">
    <source>
        <dbReference type="ARBA" id="ARBA00023102"/>
    </source>
</evidence>
<keyword evidence="5 9" id="KW-0368">Histidine biosynthesis</keyword>
<keyword evidence="2 9" id="KW-0028">Amino-acid biosynthesis</keyword>
<keyword evidence="3 9" id="KW-0378">Hydrolase</keyword>
<reference evidence="15" key="1">
    <citation type="journal article" date="2015" name="PLoS Genet.">
        <title>Genome Sequence and Transcriptome Analyses of Chrysochromulina tobin: Metabolic Tools for Enhanced Algal Fitness in the Prominent Order Prymnesiales (Haptophyceae).</title>
        <authorList>
            <person name="Hovde B.T."/>
            <person name="Deodato C.R."/>
            <person name="Hunsperger H.M."/>
            <person name="Ryken S.A."/>
            <person name="Yost W."/>
            <person name="Jha R.K."/>
            <person name="Patterson J."/>
            <person name="Monnat R.J. Jr."/>
            <person name="Barlow S.B."/>
            <person name="Starkenburg S.R."/>
            <person name="Cattolico R.A."/>
        </authorList>
    </citation>
    <scope>NUCLEOTIDE SEQUENCE</scope>
    <source>
        <strain evidence="15">CCMP291</strain>
    </source>
</reference>
<dbReference type="InterPro" id="IPR050064">
    <property type="entry name" value="IGPS_HisA/HisF"/>
</dbReference>
<dbReference type="UniPathway" id="UPA00031">
    <property type="reaction ID" value="UER00010"/>
</dbReference>
<evidence type="ECO:0000259" key="13">
    <source>
        <dbReference type="Pfam" id="PF00117"/>
    </source>
</evidence>
<keyword evidence="12" id="KW-1133">Transmembrane helix</keyword>
<feature type="domain" description="Glutamine amidotransferase" evidence="13">
    <location>
        <begin position="5"/>
        <end position="202"/>
    </location>
</feature>
<dbReference type="NCBIfam" id="TIGR00735">
    <property type="entry name" value="hisF"/>
    <property type="match status" value="1"/>
</dbReference>
<evidence type="ECO:0000313" key="15">
    <source>
        <dbReference type="Proteomes" id="UP000037460"/>
    </source>
</evidence>
<evidence type="ECO:0000256" key="2">
    <source>
        <dbReference type="ARBA" id="ARBA00022605"/>
    </source>
</evidence>
<dbReference type="PROSITE" id="PS51274">
    <property type="entry name" value="GATASE_COBBQ"/>
    <property type="match status" value="1"/>
</dbReference>
<dbReference type="PROSITE" id="PS51257">
    <property type="entry name" value="PROKAR_LIPOPROTEIN"/>
    <property type="match status" value="1"/>
</dbReference>
<dbReference type="GO" id="GO:0004359">
    <property type="term" value="F:glutaminase activity"/>
    <property type="evidence" value="ECO:0007669"/>
    <property type="project" value="UniProtKB-EC"/>
</dbReference>
<dbReference type="Gene3D" id="3.20.20.70">
    <property type="entry name" value="Aldolase class I"/>
    <property type="match status" value="1"/>
</dbReference>
<dbReference type="InterPro" id="IPR029062">
    <property type="entry name" value="Class_I_gatase-like"/>
</dbReference>
<dbReference type="InterPro" id="IPR017926">
    <property type="entry name" value="GATASE"/>
</dbReference>
<keyword evidence="12" id="KW-0812">Transmembrane</keyword>
<dbReference type="SUPFAM" id="SSF51366">
    <property type="entry name" value="Ribulose-phoshate binding barrel"/>
    <property type="match status" value="1"/>
</dbReference>
<dbReference type="InterPro" id="IPR011060">
    <property type="entry name" value="RibuloseP-bd_barrel"/>
</dbReference>
<dbReference type="InterPro" id="IPR010139">
    <property type="entry name" value="Imidazole-glycPsynth_HisH"/>
</dbReference>
<evidence type="ECO:0000256" key="10">
    <source>
        <dbReference type="PIRSR" id="PIRSR036936-1"/>
    </source>
</evidence>
<dbReference type="GO" id="GO:0000107">
    <property type="term" value="F:imidazoleglycerol-phosphate synthase activity"/>
    <property type="evidence" value="ECO:0007669"/>
    <property type="project" value="UniProtKB-UniRule"/>
</dbReference>
<evidence type="ECO:0000256" key="11">
    <source>
        <dbReference type="RuleBase" id="RU003657"/>
    </source>
</evidence>
<feature type="active site" evidence="10">
    <location>
        <position position="397"/>
    </location>
</feature>
<protein>
    <recommendedName>
        <fullName evidence="9">Imidazole glycerol phosphate synthase hisHF</fullName>
    </recommendedName>
    <domain>
        <recommendedName>
            <fullName evidence="9">Glutaminase</fullName>
            <ecNumber evidence="9">3.5.1.2</ecNumber>
        </recommendedName>
    </domain>
    <domain>
        <recommendedName>
            <fullName evidence="9">Cyclase</fullName>
        </recommendedName>
    </domain>
</protein>
<dbReference type="AlphaFoldDB" id="A0A0M0J7M4"/>